<gene>
    <name evidence="2" type="ORF">FJZ00_12070</name>
</gene>
<dbReference type="Gene3D" id="3.30.1380.10">
    <property type="match status" value="1"/>
</dbReference>
<dbReference type="EMBL" id="VGJX01000764">
    <property type="protein sequence ID" value="MBM3275882.1"/>
    <property type="molecule type" value="Genomic_DNA"/>
</dbReference>
<dbReference type="SUPFAM" id="SSF55166">
    <property type="entry name" value="Hedgehog/DD-peptidase"/>
    <property type="match status" value="1"/>
</dbReference>
<proteinExistence type="predicted"/>
<name>A0A938BK33_9BACT</name>
<dbReference type="GO" id="GO:0008233">
    <property type="term" value="F:peptidase activity"/>
    <property type="evidence" value="ECO:0007669"/>
    <property type="project" value="InterPro"/>
</dbReference>
<organism evidence="2 3">
    <name type="scientific">Candidatus Tanganyikabacteria bacterium</name>
    <dbReference type="NCBI Taxonomy" id="2961651"/>
    <lineage>
        <taxon>Bacteria</taxon>
        <taxon>Bacillati</taxon>
        <taxon>Candidatus Sericytochromatia</taxon>
        <taxon>Candidatus Tanganyikabacteria</taxon>
    </lineage>
</organism>
<evidence type="ECO:0000259" key="1">
    <source>
        <dbReference type="Pfam" id="PF13539"/>
    </source>
</evidence>
<accession>A0A938BK33</accession>
<protein>
    <submittedName>
        <fullName evidence="2">M15 family metallopeptidase</fullName>
    </submittedName>
</protein>
<dbReference type="Pfam" id="PF13539">
    <property type="entry name" value="Peptidase_M15_4"/>
    <property type="match status" value="1"/>
</dbReference>
<evidence type="ECO:0000313" key="3">
    <source>
        <dbReference type="Proteomes" id="UP000703893"/>
    </source>
</evidence>
<dbReference type="AlphaFoldDB" id="A0A938BK33"/>
<sequence length="151" mass="17016">MPISERDQKIVATLQPDFGQDVYAWINDCEAENLPVYLAEGLRSFERSDHLYAKGRTAAGPKVTNARAGQSYHNFGLAVDAVLTINGQPSWEFDPDGPIWRRVVALAKNRGLQWGGDWKGFKDPPHFQPGAVPTLIECRRKWPKGWKPKTE</sequence>
<dbReference type="Proteomes" id="UP000703893">
    <property type="component" value="Unassembled WGS sequence"/>
</dbReference>
<evidence type="ECO:0000313" key="2">
    <source>
        <dbReference type="EMBL" id="MBM3275882.1"/>
    </source>
</evidence>
<dbReference type="InterPro" id="IPR039561">
    <property type="entry name" value="Peptidase_M15C"/>
</dbReference>
<reference evidence="2 3" key="1">
    <citation type="submission" date="2019-03" db="EMBL/GenBank/DDBJ databases">
        <title>Lake Tanganyika Metagenome-Assembled Genomes (MAGs).</title>
        <authorList>
            <person name="Tran P."/>
        </authorList>
    </citation>
    <scope>NUCLEOTIDE SEQUENCE [LARGE SCALE GENOMIC DNA]</scope>
    <source>
        <strain evidence="2">K_DeepCast_65m_m2_236</strain>
    </source>
</reference>
<comment type="caution">
    <text evidence="2">The sequence shown here is derived from an EMBL/GenBank/DDBJ whole genome shotgun (WGS) entry which is preliminary data.</text>
</comment>
<dbReference type="CDD" id="cd14845">
    <property type="entry name" value="L-Ala-D-Glu_peptidase_like"/>
    <property type="match status" value="1"/>
</dbReference>
<dbReference type="InterPro" id="IPR009045">
    <property type="entry name" value="Zn_M74/Hedgehog-like"/>
</dbReference>
<feature type="domain" description="Peptidase M15C" evidence="1">
    <location>
        <begin position="66"/>
        <end position="128"/>
    </location>
</feature>